<reference evidence="14 15" key="1">
    <citation type="submission" date="2020-12" db="EMBL/GenBank/DDBJ databases">
        <title>WGS of Thermoactinomyces spp.</title>
        <authorList>
            <person name="Cheng K."/>
        </authorList>
    </citation>
    <scope>NUCLEOTIDE SEQUENCE [LARGE SCALE GENOMIC DNA]</scope>
    <source>
        <strain evidence="15">CICC 10650\ACCC 41061</strain>
    </source>
</reference>
<keyword evidence="3" id="KW-0963">Cytoplasm</keyword>
<evidence type="ECO:0000256" key="6">
    <source>
        <dbReference type="ARBA" id="ARBA00022683"/>
    </source>
</evidence>
<evidence type="ECO:0000259" key="12">
    <source>
        <dbReference type="PROSITE" id="PS51099"/>
    </source>
</evidence>
<evidence type="ECO:0000259" key="13">
    <source>
        <dbReference type="PROSITE" id="PS51372"/>
    </source>
</evidence>
<evidence type="ECO:0000313" key="15">
    <source>
        <dbReference type="Proteomes" id="UP000641910"/>
    </source>
</evidence>
<dbReference type="InterPro" id="IPR013011">
    <property type="entry name" value="PTS_EIIB_2"/>
</dbReference>
<dbReference type="Pfam" id="PF00359">
    <property type="entry name" value="PTS_EIIA_2"/>
    <property type="match status" value="1"/>
</dbReference>
<evidence type="ECO:0000256" key="4">
    <source>
        <dbReference type="ARBA" id="ARBA00022553"/>
    </source>
</evidence>
<evidence type="ECO:0000313" key="14">
    <source>
        <dbReference type="EMBL" id="MBH8588275.1"/>
    </source>
</evidence>
<evidence type="ECO:0000256" key="10">
    <source>
        <dbReference type="ARBA" id="ARBA00042072"/>
    </source>
</evidence>
<comment type="subcellular location">
    <subcellularLocation>
        <location evidence="1">Cytoplasm</location>
    </subcellularLocation>
</comment>
<dbReference type="Pfam" id="PF00874">
    <property type="entry name" value="PRD"/>
    <property type="match status" value="1"/>
</dbReference>
<dbReference type="RefSeq" id="WP_121874302.1">
    <property type="nucleotide sequence ID" value="NZ_JACEIS010000006.1"/>
</dbReference>
<dbReference type="InterPro" id="IPR002178">
    <property type="entry name" value="PTS_EIIA_type-2_dom"/>
</dbReference>
<keyword evidence="2" id="KW-0813">Transport</keyword>
<feature type="domain" description="PRD" evidence="13">
    <location>
        <begin position="287"/>
        <end position="394"/>
    </location>
</feature>
<dbReference type="PROSITE" id="PS51094">
    <property type="entry name" value="PTS_EIIA_TYPE_2"/>
    <property type="match status" value="1"/>
</dbReference>
<dbReference type="PROSITE" id="PS51099">
    <property type="entry name" value="PTS_EIIB_TYPE_2"/>
    <property type="match status" value="1"/>
</dbReference>
<dbReference type="CDD" id="cd05568">
    <property type="entry name" value="PTS_IIB_bgl_like"/>
    <property type="match status" value="1"/>
</dbReference>
<name>A0ABS0QG82_THEVU</name>
<keyword evidence="6" id="KW-0598">Phosphotransferase system</keyword>
<dbReference type="Gene3D" id="1.10.1790.10">
    <property type="entry name" value="PRD domain"/>
    <property type="match status" value="1"/>
</dbReference>
<dbReference type="SUPFAM" id="SSF55804">
    <property type="entry name" value="Phoshotransferase/anion transport protein"/>
    <property type="match status" value="1"/>
</dbReference>
<dbReference type="CDD" id="cd00211">
    <property type="entry name" value="PTS_IIA_fru"/>
    <property type="match status" value="1"/>
</dbReference>
<proteinExistence type="predicted"/>
<organism evidence="14 15">
    <name type="scientific">Thermoactinomyces vulgaris</name>
    <dbReference type="NCBI Taxonomy" id="2026"/>
    <lineage>
        <taxon>Bacteria</taxon>
        <taxon>Bacillati</taxon>
        <taxon>Bacillota</taxon>
        <taxon>Bacilli</taxon>
        <taxon>Bacillales</taxon>
        <taxon>Thermoactinomycetaceae</taxon>
        <taxon>Thermoactinomyces</taxon>
    </lineage>
</organism>
<comment type="function">
    <text evidence="8">The phosphoenolpyruvate-dependent sugar phosphotransferase system (sugar PTS), a major carbohydrate active transport system, catalyzes the phosphorylation of incoming sugar substrates concomitantly with their translocation across the cell membrane. The enzyme II UlaABC PTS system is involved in ascorbate transport.</text>
</comment>
<dbReference type="Gene3D" id="3.40.930.10">
    <property type="entry name" value="Mannitol-specific EII, Chain A"/>
    <property type="match status" value="1"/>
</dbReference>
<comment type="caution">
    <text evidence="14">The sequence shown here is derived from an EMBL/GenBank/DDBJ whole genome shotgun (WGS) entry which is preliminary data.</text>
</comment>
<dbReference type="InterPro" id="IPR036634">
    <property type="entry name" value="PRD_sf"/>
</dbReference>
<evidence type="ECO:0000256" key="5">
    <source>
        <dbReference type="ARBA" id="ARBA00022679"/>
    </source>
</evidence>
<dbReference type="SUPFAM" id="SSF63520">
    <property type="entry name" value="PTS-regulatory domain, PRD"/>
    <property type="match status" value="1"/>
</dbReference>
<keyword evidence="15" id="KW-1185">Reference proteome</keyword>
<dbReference type="PANTHER" id="PTHR36203">
    <property type="entry name" value="ASCORBATE-SPECIFIC PTS SYSTEM EIIA COMPONENT"/>
    <property type="match status" value="1"/>
</dbReference>
<evidence type="ECO:0000256" key="3">
    <source>
        <dbReference type="ARBA" id="ARBA00022490"/>
    </source>
</evidence>
<keyword evidence="4" id="KW-0597">Phosphoprotein</keyword>
<evidence type="ECO:0000256" key="8">
    <source>
        <dbReference type="ARBA" id="ARBA00037387"/>
    </source>
</evidence>
<feature type="domain" description="PTS EIIB type-2" evidence="12">
    <location>
        <begin position="399"/>
        <end position="486"/>
    </location>
</feature>
<dbReference type="InterPro" id="IPR011608">
    <property type="entry name" value="PRD"/>
</dbReference>
<keyword evidence="5" id="KW-0808">Transferase</keyword>
<dbReference type="EMBL" id="JAECVU010000002">
    <property type="protein sequence ID" value="MBH8588275.1"/>
    <property type="molecule type" value="Genomic_DNA"/>
</dbReference>
<evidence type="ECO:0000256" key="2">
    <source>
        <dbReference type="ARBA" id="ARBA00022448"/>
    </source>
</evidence>
<dbReference type="PROSITE" id="PS51372">
    <property type="entry name" value="PRD_2"/>
    <property type="match status" value="1"/>
</dbReference>
<sequence length="684" mass="78757">MQLDERCIRLLHEIASRPGSSWKQLQERLGLSRRQITYDLEKINSWLKEENLPAIRYVRQHGFVIPSSLEEYLQRWDAVEQKNYVWTGTERVNMLLLSLLIAREPWSLVHVTSLLDVSRNTALADLKEARKKARKAGVNLIYSRADGYRFAGPEWKQRNLLRWLVIECIRWDNGEMLLNTVLDQGTGISADQVLHQLEETEKRLDIRYMDEHLNQLKYLLMFLIRRIEEGNRVRWPEKWDEITRTKAFAAAGNLLKRLLRFPLSDPVFSREQAYIALLLLTGNIFSQADQPMHELAEKMIGRFEQIGCLYFSEKEQLASMIAMHLDPAYYRIKYGLTLPNPLKNIILEEHEALHFLVKKCAVPFEEKVGKPIPEDELAYLTMHFGGWLRRQGLELSNRPKAVVVCPNGIAISNLLTHGLRDLFPDILFLDAVTVREFFSKRYPCDLVFSTVFLRTQAKLFLIPPILTQEEKVRLRSEVSREIYGFSTNEEHILNIIEQYADIHDRAGLSKALASLFAQNHFAPSSIKESQKPMLNELITEQTIQLAKKADSWEDAIRLAAKPLVQKGCVKEQYVQAMIDSIHELGPYVVLAPKVAIPHARPDDGVHQLSMSFLRLEEGVLFPQQKKVHLLFVLAAVDSESHLLALAQLSEMLSDEAEIEKLIQAQTPEEVLQMIHQYSKGDGVS</sequence>
<dbReference type="PANTHER" id="PTHR36203:SF1">
    <property type="entry name" value="ASCORBATE-SPECIFIC PTS SYSTEM EIIA COMPONENT"/>
    <property type="match status" value="1"/>
</dbReference>
<gene>
    <name evidence="14" type="ORF">I8U22_05495</name>
</gene>
<feature type="domain" description="PTS EIIA type-2" evidence="11">
    <location>
        <begin position="536"/>
        <end position="677"/>
    </location>
</feature>
<dbReference type="InterPro" id="IPR016152">
    <property type="entry name" value="PTrfase/Anion_transptr"/>
</dbReference>
<dbReference type="Proteomes" id="UP000641910">
    <property type="component" value="Unassembled WGS sequence"/>
</dbReference>
<dbReference type="InterPro" id="IPR051351">
    <property type="entry name" value="Ascorbate-PTS_EIIA_comp"/>
</dbReference>
<accession>A0ABS0QG82</accession>
<evidence type="ECO:0000256" key="7">
    <source>
        <dbReference type="ARBA" id="ARBA00022777"/>
    </source>
</evidence>
<evidence type="ECO:0000256" key="9">
    <source>
        <dbReference type="ARBA" id="ARBA00041175"/>
    </source>
</evidence>
<dbReference type="PROSITE" id="PS00372">
    <property type="entry name" value="PTS_EIIA_TYPE_2_HIS"/>
    <property type="match status" value="1"/>
</dbReference>
<evidence type="ECO:0000256" key="1">
    <source>
        <dbReference type="ARBA" id="ARBA00004496"/>
    </source>
</evidence>
<evidence type="ECO:0000259" key="11">
    <source>
        <dbReference type="PROSITE" id="PS51094"/>
    </source>
</evidence>
<keyword evidence="7" id="KW-0418">Kinase</keyword>
<protein>
    <recommendedName>
        <fullName evidence="9">Ascorbate-specific PTS system EIIA component</fullName>
    </recommendedName>
    <alternativeName>
        <fullName evidence="10">Ascorbate-specific phosphotransferase enzyme IIA component</fullName>
    </alternativeName>
</protein>